<evidence type="ECO:0000256" key="1">
    <source>
        <dbReference type="SAM" id="MobiDB-lite"/>
    </source>
</evidence>
<proteinExistence type="predicted"/>
<feature type="region of interest" description="Disordered" evidence="1">
    <location>
        <begin position="96"/>
        <end position="119"/>
    </location>
</feature>
<gene>
    <name evidence="2" type="ORF">SDC9_173351</name>
</gene>
<comment type="caution">
    <text evidence="2">The sequence shown here is derived from an EMBL/GenBank/DDBJ whole genome shotgun (WGS) entry which is preliminary data.</text>
</comment>
<dbReference type="AlphaFoldDB" id="A0A645GIH5"/>
<reference evidence="2" key="1">
    <citation type="submission" date="2019-08" db="EMBL/GenBank/DDBJ databases">
        <authorList>
            <person name="Kucharzyk K."/>
            <person name="Murdoch R.W."/>
            <person name="Higgins S."/>
            <person name="Loffler F."/>
        </authorList>
    </citation>
    <scope>NUCLEOTIDE SEQUENCE</scope>
</reference>
<protein>
    <submittedName>
        <fullName evidence="2">Uncharacterized protein</fullName>
    </submittedName>
</protein>
<sequence>MLRRQITAPVLVAHEGIRRLPLKMTGKQNIGQPGVFQQPEGITVSLAGAQQDTVRLAADGHADGVLFLLLDFMGAQHDHRIAKHGGSGLNIRHHQGKEGVGQVADDDRDGVGSPGTQRSRHRIADIAGIPGRLLDLQAGLWGYIRLVVERA</sequence>
<accession>A0A645GIH5</accession>
<name>A0A645GIH5_9ZZZZ</name>
<evidence type="ECO:0000313" key="2">
    <source>
        <dbReference type="EMBL" id="MPN25930.1"/>
    </source>
</evidence>
<dbReference type="EMBL" id="VSSQ01075294">
    <property type="protein sequence ID" value="MPN25930.1"/>
    <property type="molecule type" value="Genomic_DNA"/>
</dbReference>
<organism evidence="2">
    <name type="scientific">bioreactor metagenome</name>
    <dbReference type="NCBI Taxonomy" id="1076179"/>
    <lineage>
        <taxon>unclassified sequences</taxon>
        <taxon>metagenomes</taxon>
        <taxon>ecological metagenomes</taxon>
    </lineage>
</organism>